<keyword evidence="2" id="KW-0119">Carbohydrate metabolism</keyword>
<dbReference type="PANTHER" id="PTHR35039">
    <property type="entry name" value="3-KETO-L-GULONATE-6-PHOSPHATE DECARBOXYLASE SGBH-RELATED"/>
    <property type="match status" value="1"/>
</dbReference>
<feature type="domain" description="Orotidine 5'-phosphate decarboxylase" evidence="3">
    <location>
        <begin position="29"/>
        <end position="235"/>
    </location>
</feature>
<dbReference type="FunFam" id="3.20.20.70:FF:000022">
    <property type="entry name" value="3-keto-L-gulonate-6-phosphate decarboxylase UlaD"/>
    <property type="match status" value="1"/>
</dbReference>
<evidence type="ECO:0000259" key="3">
    <source>
        <dbReference type="SMART" id="SM00934"/>
    </source>
</evidence>
<organism evidence="4">
    <name type="scientific">Fervidicoccus fontis</name>
    <dbReference type="NCBI Taxonomy" id="683846"/>
    <lineage>
        <taxon>Archaea</taxon>
        <taxon>Thermoproteota</taxon>
        <taxon>Thermoprotei</taxon>
        <taxon>Fervidicoccales</taxon>
        <taxon>Fervidicoccaceae</taxon>
        <taxon>Fervidicoccus</taxon>
    </lineage>
</organism>
<dbReference type="EMBL" id="DTLS01000160">
    <property type="protein sequence ID" value="HGZ60648.1"/>
    <property type="molecule type" value="Genomic_DNA"/>
</dbReference>
<dbReference type="SMART" id="SM00934">
    <property type="entry name" value="OMPdecase"/>
    <property type="match status" value="1"/>
</dbReference>
<dbReference type="SUPFAM" id="SSF51366">
    <property type="entry name" value="Ribulose-phoshate binding barrel"/>
    <property type="match status" value="1"/>
</dbReference>
<dbReference type="PANTHER" id="PTHR35039:SF3">
    <property type="entry name" value="3-KETO-L-GULONATE-6-PHOSPHATE DECARBOXYLASE SGBH-RELATED"/>
    <property type="match status" value="1"/>
</dbReference>
<dbReference type="InterPro" id="IPR013785">
    <property type="entry name" value="Aldolase_TIM"/>
</dbReference>
<dbReference type="GO" id="GO:0033982">
    <property type="term" value="F:3-dehydro-L-gulonate-6-phosphate decarboxylase activity"/>
    <property type="evidence" value="ECO:0007669"/>
    <property type="project" value="TreeGrafter"/>
</dbReference>
<accession>A0A7J3SN90</accession>
<gene>
    <name evidence="4" type="ORF">ENW83_05560</name>
</gene>
<sequence>MRNYKYLILSKVSYQRGIRLSSVLKKPPYLQVAIDVTDLSKGVKIANNVAVSEYVIIEAGTPLIKSSGMTSVKVLSQMFPNNIVFADMKTMDVGSLEAEIAILSGAKITSVLGAADDGTIAEATKRARELGGESQVDMISVSNPLARAKEVNALGVKLIGLHAGIDQQLGKKMRGVDFLPLIREIKAELPGIMISVAGGIKPDEASKLVEAGADVVVAGSAIVGSRDPREATMEFLRKMGISKG</sequence>
<evidence type="ECO:0000256" key="2">
    <source>
        <dbReference type="ARBA" id="ARBA00023277"/>
    </source>
</evidence>
<dbReference type="CDD" id="cd04726">
    <property type="entry name" value="KGPDC_HPS"/>
    <property type="match status" value="1"/>
</dbReference>
<dbReference type="InterPro" id="IPR001754">
    <property type="entry name" value="OMPdeCOase_dom"/>
</dbReference>
<dbReference type="InterPro" id="IPR041710">
    <property type="entry name" value="HPS/KGPDC"/>
</dbReference>
<comment type="caution">
    <text evidence="4">The sequence shown here is derived from an EMBL/GenBank/DDBJ whole genome shotgun (WGS) entry which is preliminary data.</text>
</comment>
<dbReference type="Gene3D" id="3.20.20.70">
    <property type="entry name" value="Aldolase class I"/>
    <property type="match status" value="1"/>
</dbReference>
<dbReference type="AlphaFoldDB" id="A0A7J3SN90"/>
<evidence type="ECO:0000313" key="4">
    <source>
        <dbReference type="EMBL" id="HGZ60648.1"/>
    </source>
</evidence>
<name>A0A7J3SN90_9CREN</name>
<dbReference type="GO" id="GO:0006207">
    <property type="term" value="P:'de novo' pyrimidine nucleobase biosynthetic process"/>
    <property type="evidence" value="ECO:0007669"/>
    <property type="project" value="InterPro"/>
</dbReference>
<proteinExistence type="predicted"/>
<dbReference type="Pfam" id="PF00215">
    <property type="entry name" value="OMPdecase"/>
    <property type="match status" value="1"/>
</dbReference>
<dbReference type="InterPro" id="IPR011060">
    <property type="entry name" value="RibuloseP-bd_barrel"/>
</dbReference>
<dbReference type="GO" id="GO:0004590">
    <property type="term" value="F:orotidine-5'-phosphate decarboxylase activity"/>
    <property type="evidence" value="ECO:0007669"/>
    <property type="project" value="InterPro"/>
</dbReference>
<protein>
    <recommendedName>
        <fullName evidence="3">Orotidine 5'-phosphate decarboxylase domain-containing protein</fullName>
    </recommendedName>
</protein>
<dbReference type="GO" id="GO:0019854">
    <property type="term" value="P:L-ascorbic acid catabolic process"/>
    <property type="evidence" value="ECO:0007669"/>
    <property type="project" value="TreeGrafter"/>
</dbReference>
<evidence type="ECO:0000256" key="1">
    <source>
        <dbReference type="ARBA" id="ARBA00023239"/>
    </source>
</evidence>
<reference evidence="4" key="1">
    <citation type="journal article" date="2020" name="mSystems">
        <title>Genome- and Community-Level Interaction Insights into Carbon Utilization and Element Cycling Functions of Hydrothermarchaeota in Hydrothermal Sediment.</title>
        <authorList>
            <person name="Zhou Z."/>
            <person name="Liu Y."/>
            <person name="Xu W."/>
            <person name="Pan J."/>
            <person name="Luo Z.H."/>
            <person name="Li M."/>
        </authorList>
    </citation>
    <scope>NUCLEOTIDE SEQUENCE [LARGE SCALE GENOMIC DNA]</scope>
    <source>
        <strain evidence="4">SpSt-885</strain>
    </source>
</reference>
<keyword evidence="1" id="KW-0456">Lyase</keyword>